<evidence type="ECO:0000256" key="1">
    <source>
        <dbReference type="ARBA" id="ARBA00004651"/>
    </source>
</evidence>
<evidence type="ECO:0000256" key="4">
    <source>
        <dbReference type="ARBA" id="ARBA00022989"/>
    </source>
</evidence>
<evidence type="ECO:0000256" key="2">
    <source>
        <dbReference type="ARBA" id="ARBA00022475"/>
    </source>
</evidence>
<evidence type="ECO:0000313" key="10">
    <source>
        <dbReference type="EMBL" id="WPX75174.1"/>
    </source>
</evidence>
<feature type="transmembrane region" description="Helical" evidence="8">
    <location>
        <begin position="276"/>
        <end position="301"/>
    </location>
</feature>
<evidence type="ECO:0000256" key="6">
    <source>
        <dbReference type="ARBA" id="ARBA00038076"/>
    </source>
</evidence>
<proteinExistence type="inferred from homology"/>
<dbReference type="Pfam" id="PF12704">
    <property type="entry name" value="MacB_PCD"/>
    <property type="match status" value="1"/>
</dbReference>
<dbReference type="Proteomes" id="UP001325248">
    <property type="component" value="Chromosome"/>
</dbReference>
<keyword evidence="7 10" id="KW-0067">ATP-binding</keyword>
<feature type="transmembrane region" description="Helical" evidence="8">
    <location>
        <begin position="321"/>
        <end position="347"/>
    </location>
</feature>
<keyword evidence="4 8" id="KW-1133">Transmembrane helix</keyword>
<gene>
    <name evidence="10" type="primary">macB_6</name>
    <name evidence="10" type="ORF">BLCOC_35320</name>
</gene>
<name>A0ABZ0UD31_9FIRM</name>
<organism evidence="10 11">
    <name type="scientific">Blautia producta</name>
    <dbReference type="NCBI Taxonomy" id="33035"/>
    <lineage>
        <taxon>Bacteria</taxon>
        <taxon>Bacillati</taxon>
        <taxon>Bacillota</taxon>
        <taxon>Clostridia</taxon>
        <taxon>Lachnospirales</taxon>
        <taxon>Lachnospiraceae</taxon>
        <taxon>Blautia</taxon>
    </lineage>
</organism>
<dbReference type="PANTHER" id="PTHR30572">
    <property type="entry name" value="MEMBRANE COMPONENT OF TRANSPORTER-RELATED"/>
    <property type="match status" value="1"/>
</dbReference>
<accession>A0ABZ0UD31</accession>
<sequence length="403" mass="43311">MMIQSLKMAWNAVCSNKMRTFLTMLGIIIGVIALVVLVSIADGATSSVTDQISGMGSNYLTVTITDDKENPLRLLELSDFTENENIEETAPFSRTSVTAKSGYVDGTMTLIGTTGSYLDIQNLELAYGRNIKNTDVENNSYVVILTKDSAKELFGYADAVGETVALDGRSFLVIGILDEEESASAAQMSAGSEEESSSVMLEGYIPYSTMTRIADNILYVTQFYASASSEDTMDFAELSMEQMMLERFGGDEDAFSIVSQSELMETMESVTNTLSLMLGGIAAISLLVGGVGIMNIMLVSVTERTREIGIRKAIGAGRGSIMMQFLIEALLVSLMGCLIGIGTSWGILRLIGKVSQDAMNFSMAPEVVWAAVAFSGVIGVLFGLYPANKAAKKRPIDALRYSG</sequence>
<keyword evidence="10" id="KW-0378">Hydrolase</keyword>
<evidence type="ECO:0000256" key="3">
    <source>
        <dbReference type="ARBA" id="ARBA00022692"/>
    </source>
</evidence>
<dbReference type="InterPro" id="IPR050250">
    <property type="entry name" value="Macrolide_Exporter_MacB"/>
</dbReference>
<keyword evidence="2" id="KW-1003">Cell membrane</keyword>
<dbReference type="InterPro" id="IPR003838">
    <property type="entry name" value="ABC3_permease_C"/>
</dbReference>
<dbReference type="EMBL" id="CP136422">
    <property type="protein sequence ID" value="WPX75174.1"/>
    <property type="molecule type" value="Genomic_DNA"/>
</dbReference>
<dbReference type="EC" id="3.6.3.-" evidence="10"/>
<dbReference type="GO" id="GO:0005524">
    <property type="term" value="F:ATP binding"/>
    <property type="evidence" value="ECO:0007669"/>
    <property type="project" value="UniProtKB-KW"/>
</dbReference>
<evidence type="ECO:0000313" key="11">
    <source>
        <dbReference type="Proteomes" id="UP001325248"/>
    </source>
</evidence>
<feature type="domain" description="ATP-grasp" evidence="9">
    <location>
        <begin position="128"/>
        <end position="331"/>
    </location>
</feature>
<dbReference type="Pfam" id="PF02687">
    <property type="entry name" value="FtsX"/>
    <property type="match status" value="1"/>
</dbReference>
<keyword evidence="5 8" id="KW-0472">Membrane</keyword>
<dbReference type="InterPro" id="IPR011761">
    <property type="entry name" value="ATP-grasp"/>
</dbReference>
<reference evidence="10" key="1">
    <citation type="submission" date="2023-10" db="EMBL/GenBank/DDBJ databases">
        <title>Genome sequence of Blautia coccoides DSM 935.</title>
        <authorList>
            <person name="Boeer T."/>
            <person name="Bengelsdorf F.R."/>
            <person name="Daniel R."/>
            <person name="Poehlein A."/>
        </authorList>
    </citation>
    <scope>NUCLEOTIDE SEQUENCE [LARGE SCALE GENOMIC DNA]</scope>
    <source>
        <strain evidence="10">DSM 935</strain>
    </source>
</reference>
<keyword evidence="7" id="KW-0547">Nucleotide-binding</keyword>
<evidence type="ECO:0000259" key="9">
    <source>
        <dbReference type="PROSITE" id="PS50975"/>
    </source>
</evidence>
<protein>
    <submittedName>
        <fullName evidence="10">Macrolide export ATP-binding/permease protein MacB</fullName>
        <ecNumber evidence="10">3.6.3.-</ecNumber>
    </submittedName>
</protein>
<evidence type="ECO:0000256" key="7">
    <source>
        <dbReference type="PROSITE-ProRule" id="PRU00409"/>
    </source>
</evidence>
<dbReference type="InterPro" id="IPR025857">
    <property type="entry name" value="MacB_PCD"/>
</dbReference>
<feature type="transmembrane region" description="Helical" evidence="8">
    <location>
        <begin position="21"/>
        <end position="41"/>
    </location>
</feature>
<keyword evidence="11" id="KW-1185">Reference proteome</keyword>
<evidence type="ECO:0000256" key="5">
    <source>
        <dbReference type="ARBA" id="ARBA00023136"/>
    </source>
</evidence>
<dbReference type="PROSITE" id="PS50975">
    <property type="entry name" value="ATP_GRASP"/>
    <property type="match status" value="1"/>
</dbReference>
<comment type="subcellular location">
    <subcellularLocation>
        <location evidence="1">Cell membrane</location>
        <topology evidence="1">Multi-pass membrane protein</topology>
    </subcellularLocation>
</comment>
<evidence type="ECO:0000256" key="8">
    <source>
        <dbReference type="SAM" id="Phobius"/>
    </source>
</evidence>
<dbReference type="GO" id="GO:0016787">
    <property type="term" value="F:hydrolase activity"/>
    <property type="evidence" value="ECO:0007669"/>
    <property type="project" value="UniProtKB-KW"/>
</dbReference>
<keyword evidence="3 8" id="KW-0812">Transmembrane</keyword>
<comment type="similarity">
    <text evidence="6">Belongs to the ABC-4 integral membrane protein family.</text>
</comment>
<feature type="transmembrane region" description="Helical" evidence="8">
    <location>
        <begin position="367"/>
        <end position="385"/>
    </location>
</feature>
<dbReference type="PANTHER" id="PTHR30572:SF4">
    <property type="entry name" value="ABC TRANSPORTER PERMEASE YTRF"/>
    <property type="match status" value="1"/>
</dbReference>